<sequence>MGQEQLQCQSCGMPMPGVDVQGTDGSGNPVTDYCIYCYENGAFTQPDIKVEEMVEFCVPFLAEQGVEADAARRMLSMSLPSLKRWSTQTEHPAFELVHLDEMKLIGIEARTTNLAEMGGEGKIGGLWESYQSEAVQRLMAGASREGGDVYGCYLEYENGAMGEYTILVGKLAAEDGQYPSGLSVKTIPAAKYAVFQTDEGHPHEAVAAAWQRIWRWAAAGEYKRTYSGDFERYSPEGQVLIYIAVQ</sequence>
<gene>
    <name evidence="2" type="ORF">ACFO1S_25650</name>
</gene>
<reference evidence="3" key="1">
    <citation type="journal article" date="2019" name="Int. J. Syst. Evol. Microbiol.">
        <title>The Global Catalogue of Microorganisms (GCM) 10K type strain sequencing project: providing services to taxonomists for standard genome sequencing and annotation.</title>
        <authorList>
            <consortium name="The Broad Institute Genomics Platform"/>
            <consortium name="The Broad Institute Genome Sequencing Center for Infectious Disease"/>
            <person name="Wu L."/>
            <person name="Ma J."/>
        </authorList>
    </citation>
    <scope>NUCLEOTIDE SEQUENCE [LARGE SCALE GENOMIC DNA]</scope>
    <source>
        <strain evidence="3">CGMCC 4.1641</strain>
    </source>
</reference>
<dbReference type="InterPro" id="IPR025868">
    <property type="entry name" value="Zn_ribbon_dom_put"/>
</dbReference>
<dbReference type="SUPFAM" id="SSF55136">
    <property type="entry name" value="Probable bacterial effector-binding domain"/>
    <property type="match status" value="1"/>
</dbReference>
<accession>A0ABV8SIH0</accession>
<evidence type="ECO:0000313" key="3">
    <source>
        <dbReference type="Proteomes" id="UP001595755"/>
    </source>
</evidence>
<name>A0ABV8SIH0_9BACL</name>
<dbReference type="RefSeq" id="WP_204604478.1">
    <property type="nucleotide sequence ID" value="NZ_JBHSED010000066.1"/>
</dbReference>
<dbReference type="EMBL" id="JBHSED010000066">
    <property type="protein sequence ID" value="MFC4306810.1"/>
    <property type="molecule type" value="Genomic_DNA"/>
</dbReference>
<dbReference type="PANTHER" id="PTHR36444:SF2">
    <property type="entry name" value="TRANSCRIPTIONAL REGULATOR PROTEIN YOBU-RELATED"/>
    <property type="match status" value="1"/>
</dbReference>
<proteinExistence type="predicted"/>
<dbReference type="Gene3D" id="3.20.80.10">
    <property type="entry name" value="Regulatory factor, effector binding domain"/>
    <property type="match status" value="1"/>
</dbReference>
<dbReference type="InterPro" id="IPR011256">
    <property type="entry name" value="Reg_factor_effector_dom_sf"/>
</dbReference>
<dbReference type="Pfam" id="PF14526">
    <property type="entry name" value="Cass2"/>
    <property type="match status" value="1"/>
</dbReference>
<comment type="caution">
    <text evidence="2">The sequence shown here is derived from an EMBL/GenBank/DDBJ whole genome shotgun (WGS) entry which is preliminary data.</text>
</comment>
<dbReference type="Proteomes" id="UP001595755">
    <property type="component" value="Unassembled WGS sequence"/>
</dbReference>
<dbReference type="InterPro" id="IPR029441">
    <property type="entry name" value="Cass2"/>
</dbReference>
<feature type="domain" description="AraC effector-binding" evidence="1">
    <location>
        <begin position="92"/>
        <end position="246"/>
    </location>
</feature>
<dbReference type="Pfam" id="PF12674">
    <property type="entry name" value="Zn_ribbon_2"/>
    <property type="match status" value="1"/>
</dbReference>
<dbReference type="InterPro" id="IPR053182">
    <property type="entry name" value="YobU-like_regulator"/>
</dbReference>
<dbReference type="InterPro" id="IPR010499">
    <property type="entry name" value="AraC_E-bd"/>
</dbReference>
<dbReference type="PANTHER" id="PTHR36444">
    <property type="entry name" value="TRANSCRIPTIONAL REGULATOR PROTEIN YOBU-RELATED"/>
    <property type="match status" value="1"/>
</dbReference>
<dbReference type="SMART" id="SM00871">
    <property type="entry name" value="AraC_E_bind"/>
    <property type="match status" value="1"/>
</dbReference>
<organism evidence="2 3">
    <name type="scientific">Cohnella boryungensis</name>
    <dbReference type="NCBI Taxonomy" id="768479"/>
    <lineage>
        <taxon>Bacteria</taxon>
        <taxon>Bacillati</taxon>
        <taxon>Bacillota</taxon>
        <taxon>Bacilli</taxon>
        <taxon>Bacillales</taxon>
        <taxon>Paenibacillaceae</taxon>
        <taxon>Cohnella</taxon>
    </lineage>
</organism>
<keyword evidence="3" id="KW-1185">Reference proteome</keyword>
<evidence type="ECO:0000313" key="2">
    <source>
        <dbReference type="EMBL" id="MFC4306810.1"/>
    </source>
</evidence>
<evidence type="ECO:0000259" key="1">
    <source>
        <dbReference type="SMART" id="SM00871"/>
    </source>
</evidence>
<protein>
    <submittedName>
        <fullName evidence="2">Zinc ribbon domain-containing protein</fullName>
    </submittedName>
</protein>